<dbReference type="PANTHER" id="PTHR33908:SF11">
    <property type="entry name" value="MEMBRANE PROTEIN"/>
    <property type="match status" value="1"/>
</dbReference>
<evidence type="ECO:0008006" key="11">
    <source>
        <dbReference type="Google" id="ProtNLM"/>
    </source>
</evidence>
<keyword evidence="10" id="KW-1185">Reference proteome</keyword>
<dbReference type="GO" id="GO:0009103">
    <property type="term" value="P:lipopolysaccharide biosynthetic process"/>
    <property type="evidence" value="ECO:0007669"/>
    <property type="project" value="UniProtKB-ARBA"/>
</dbReference>
<evidence type="ECO:0000256" key="6">
    <source>
        <dbReference type="ARBA" id="ARBA00022989"/>
    </source>
</evidence>
<keyword evidence="6 8" id="KW-1133">Transmembrane helix</keyword>
<dbReference type="RefSeq" id="WP_129399042.1">
    <property type="nucleotide sequence ID" value="NZ_SDWT01000001.1"/>
</dbReference>
<protein>
    <recommendedName>
        <fullName evidence="11">Glycosyltransferase RgtA/B/C/D-like domain-containing protein</fullName>
    </recommendedName>
</protein>
<evidence type="ECO:0000313" key="10">
    <source>
        <dbReference type="Proteomes" id="UP000294071"/>
    </source>
</evidence>
<dbReference type="GO" id="GO:0016763">
    <property type="term" value="F:pentosyltransferase activity"/>
    <property type="evidence" value="ECO:0007669"/>
    <property type="project" value="TreeGrafter"/>
</dbReference>
<dbReference type="AlphaFoldDB" id="A0A4Q2S075"/>
<name>A0A4Q2S075_9ACTN</name>
<comment type="subcellular location">
    <subcellularLocation>
        <location evidence="1">Cell membrane</location>
        <topology evidence="1">Multi-pass membrane protein</topology>
    </subcellularLocation>
</comment>
<dbReference type="PANTHER" id="PTHR33908">
    <property type="entry name" value="MANNOSYLTRANSFERASE YKCB-RELATED"/>
    <property type="match status" value="1"/>
</dbReference>
<dbReference type="GO" id="GO:0005886">
    <property type="term" value="C:plasma membrane"/>
    <property type="evidence" value="ECO:0007669"/>
    <property type="project" value="UniProtKB-SubCell"/>
</dbReference>
<accession>A0A4Q2S075</accession>
<dbReference type="EMBL" id="SDWT01000001">
    <property type="protein sequence ID" value="RYB93684.1"/>
    <property type="molecule type" value="Genomic_DNA"/>
</dbReference>
<keyword evidence="5 8" id="KW-0812">Transmembrane</keyword>
<dbReference type="Proteomes" id="UP000294071">
    <property type="component" value="Unassembled WGS sequence"/>
</dbReference>
<feature type="transmembrane region" description="Helical" evidence="8">
    <location>
        <begin position="257"/>
        <end position="280"/>
    </location>
</feature>
<feature type="transmembrane region" description="Helical" evidence="8">
    <location>
        <begin position="7"/>
        <end position="26"/>
    </location>
</feature>
<evidence type="ECO:0000256" key="8">
    <source>
        <dbReference type="SAM" id="Phobius"/>
    </source>
</evidence>
<proteinExistence type="predicted"/>
<feature type="transmembrane region" description="Helical" evidence="8">
    <location>
        <begin position="348"/>
        <end position="368"/>
    </location>
</feature>
<keyword evidence="7 8" id="KW-0472">Membrane</keyword>
<evidence type="ECO:0000256" key="2">
    <source>
        <dbReference type="ARBA" id="ARBA00022475"/>
    </source>
</evidence>
<keyword evidence="2" id="KW-1003">Cell membrane</keyword>
<feature type="transmembrane region" description="Helical" evidence="8">
    <location>
        <begin position="69"/>
        <end position="94"/>
    </location>
</feature>
<keyword evidence="3" id="KW-0328">Glycosyltransferase</keyword>
<feature type="transmembrane region" description="Helical" evidence="8">
    <location>
        <begin position="317"/>
        <end position="336"/>
    </location>
</feature>
<dbReference type="OrthoDB" id="3778591at2"/>
<reference evidence="9 10" key="1">
    <citation type="submission" date="2019-01" db="EMBL/GenBank/DDBJ databases">
        <title>Novel species of Nocardioides.</title>
        <authorList>
            <person name="Liu Q."/>
            <person name="Xin Y.-H."/>
        </authorList>
    </citation>
    <scope>NUCLEOTIDE SEQUENCE [LARGE SCALE GENOMIC DNA]</scope>
    <source>
        <strain evidence="9 10">CGMCC 4.6882</strain>
    </source>
</reference>
<evidence type="ECO:0000256" key="3">
    <source>
        <dbReference type="ARBA" id="ARBA00022676"/>
    </source>
</evidence>
<evidence type="ECO:0000256" key="5">
    <source>
        <dbReference type="ARBA" id="ARBA00022692"/>
    </source>
</evidence>
<sequence>MTTGARGTGRATVVLAALAGLAWIPFVDRPLSSDEGGFLLVASQWQPGRSLYGHYWVDRPPLLITVFDLATHLGGAVGLRLIGILAVVASVLLASRLAASGARRRTVTPAVVAAIFLSSPLFGTTEVNGELLAVPLVLTGQVALVHAWRPTPRTPLWAVLAGASGMAAAMVKQNVVDVFVVAGVLVLLALRRYGLRRAAALAAGVATGAVAALAATLVVAEARGTEPGRLWHAVVLFRAHATAVIQASSTSSTSDRFVALLGAAVLSGAPLVLAVLLLRLRGRTAIGDGQHLPDLRLPALALVAWELLAVGAGGSYWLHYLIGLVPGLVLLAVAAAQHEARLRRTTAVALAVAAVSCAAAVAVTATAAPRHADDTAVAAYLRSHSTPGDSVVVGFGHPDIVYASGLPSPYRELWSLPVRVRDSSLAHLTEVLSGRHAPTWVVVAGHSLATWGVDPTTAQQVLDARYRPATTVGPYVVWKRVGSQVPGRSADLASAT</sequence>
<evidence type="ECO:0000256" key="4">
    <source>
        <dbReference type="ARBA" id="ARBA00022679"/>
    </source>
</evidence>
<comment type="caution">
    <text evidence="9">The sequence shown here is derived from an EMBL/GenBank/DDBJ whole genome shotgun (WGS) entry which is preliminary data.</text>
</comment>
<evidence type="ECO:0000313" key="9">
    <source>
        <dbReference type="EMBL" id="RYB93684.1"/>
    </source>
</evidence>
<dbReference type="InterPro" id="IPR050297">
    <property type="entry name" value="LipidA_mod_glycosyltrf_83"/>
</dbReference>
<keyword evidence="4" id="KW-0808">Transferase</keyword>
<gene>
    <name evidence="9" type="ORF">EUA93_04520</name>
</gene>
<feature type="transmembrane region" description="Helical" evidence="8">
    <location>
        <begin position="178"/>
        <end position="194"/>
    </location>
</feature>
<evidence type="ECO:0000256" key="1">
    <source>
        <dbReference type="ARBA" id="ARBA00004651"/>
    </source>
</evidence>
<organism evidence="9 10">
    <name type="scientific">Nocardioides oleivorans</name>
    <dbReference type="NCBI Taxonomy" id="273676"/>
    <lineage>
        <taxon>Bacteria</taxon>
        <taxon>Bacillati</taxon>
        <taxon>Actinomycetota</taxon>
        <taxon>Actinomycetes</taxon>
        <taxon>Propionibacteriales</taxon>
        <taxon>Nocardioidaceae</taxon>
        <taxon>Nocardioides</taxon>
    </lineage>
</organism>
<evidence type="ECO:0000256" key="7">
    <source>
        <dbReference type="ARBA" id="ARBA00023136"/>
    </source>
</evidence>
<feature type="transmembrane region" description="Helical" evidence="8">
    <location>
        <begin position="201"/>
        <end position="220"/>
    </location>
</feature>